<dbReference type="RefSeq" id="WP_262687774.1">
    <property type="nucleotide sequence ID" value="NZ_JAOQIO010000110.1"/>
</dbReference>
<evidence type="ECO:0000313" key="2">
    <source>
        <dbReference type="EMBL" id="MCU6796954.1"/>
    </source>
</evidence>
<sequence length="361" mass="41119">MLHQNIYFHNVTELETSSHTPGWKLQRFPKEVRYSLEEKGRTKAVQSNGCELRFVTDAKHVRVMVSSQESDGQVLVFKGDFLHSSHQLKAGVIHTLQLEAPERFPDVHPEVLNNSAFSSKVWRVFFERINGVFHGIEAFGFEVRPPHSHEPPRLTMFAYGSSITQGAGALSNYNCYVQQTGRRLGIDVLNLGLSGSCYCEQGLADHIAERDDWDIGFLEIGVNMRGVYTVEEFQQRAVYLLDRIIERHPEKPLFVTTMYPNRATYSQEGSAIFAYRDSEQQFNDVLIRYAADKKHANLQLLQGEQIMSDFTSLTSDLIHPSDYGHIRMAEALSGMIQPVIDRLRTEQIQLTMNTTYRGGSI</sequence>
<accession>A0ABT2UQL6</accession>
<evidence type="ECO:0000259" key="1">
    <source>
        <dbReference type="Pfam" id="PF14606"/>
    </source>
</evidence>
<dbReference type="SUPFAM" id="SSF52266">
    <property type="entry name" value="SGNH hydrolase"/>
    <property type="match status" value="1"/>
</dbReference>
<organism evidence="2 3">
    <name type="scientific">Paenibacillus baimaensis</name>
    <dbReference type="NCBI Taxonomy" id="2982185"/>
    <lineage>
        <taxon>Bacteria</taxon>
        <taxon>Bacillati</taxon>
        <taxon>Bacillota</taxon>
        <taxon>Bacilli</taxon>
        <taxon>Bacillales</taxon>
        <taxon>Paenibacillaceae</taxon>
        <taxon>Paenibacillus</taxon>
    </lineage>
</organism>
<dbReference type="Pfam" id="PF14606">
    <property type="entry name" value="Lipase_GDSL_3"/>
    <property type="match status" value="1"/>
</dbReference>
<dbReference type="InterPro" id="IPR036514">
    <property type="entry name" value="SGNH_hydro_sf"/>
</dbReference>
<gene>
    <name evidence="2" type="ORF">OB236_32985</name>
</gene>
<evidence type="ECO:0000313" key="3">
    <source>
        <dbReference type="Proteomes" id="UP001652445"/>
    </source>
</evidence>
<proteinExistence type="predicted"/>
<dbReference type="Proteomes" id="UP001652445">
    <property type="component" value="Unassembled WGS sequence"/>
</dbReference>
<feature type="domain" description="SGNH hydrolase-type esterase" evidence="1">
    <location>
        <begin position="158"/>
        <end position="336"/>
    </location>
</feature>
<dbReference type="InterPro" id="IPR013830">
    <property type="entry name" value="SGNH_hydro"/>
</dbReference>
<protein>
    <submittedName>
        <fullName evidence="2">GDSL-type esterase/lipase family protein</fullName>
    </submittedName>
</protein>
<name>A0ABT2UQL6_9BACL</name>
<comment type="caution">
    <text evidence="2">The sequence shown here is derived from an EMBL/GenBank/DDBJ whole genome shotgun (WGS) entry which is preliminary data.</text>
</comment>
<keyword evidence="3" id="KW-1185">Reference proteome</keyword>
<dbReference type="EMBL" id="JAOQIO010000110">
    <property type="protein sequence ID" value="MCU6796954.1"/>
    <property type="molecule type" value="Genomic_DNA"/>
</dbReference>
<reference evidence="2 3" key="1">
    <citation type="submission" date="2022-09" db="EMBL/GenBank/DDBJ databases">
        <authorList>
            <person name="Han X.L."/>
            <person name="Wang Q."/>
            <person name="Lu T."/>
        </authorList>
    </citation>
    <scope>NUCLEOTIDE SEQUENCE [LARGE SCALE GENOMIC DNA]</scope>
    <source>
        <strain evidence="2 3">WQ 127069</strain>
    </source>
</reference>
<dbReference type="Gene3D" id="3.40.50.1110">
    <property type="entry name" value="SGNH hydrolase"/>
    <property type="match status" value="1"/>
</dbReference>